<feature type="compositionally biased region" description="Polar residues" evidence="1">
    <location>
        <begin position="142"/>
        <end position="153"/>
    </location>
</feature>
<accession>A0AAN6H7G0</accession>
<dbReference type="Proteomes" id="UP001168146">
    <property type="component" value="Unassembled WGS sequence"/>
</dbReference>
<feature type="compositionally biased region" description="Low complexity" evidence="1">
    <location>
        <begin position="69"/>
        <end position="80"/>
    </location>
</feature>
<feature type="compositionally biased region" description="Polar residues" evidence="1">
    <location>
        <begin position="171"/>
        <end position="181"/>
    </location>
</feature>
<organism evidence="3 4">
    <name type="scientific">Friedmanniomyces endolithicus</name>
    <dbReference type="NCBI Taxonomy" id="329885"/>
    <lineage>
        <taxon>Eukaryota</taxon>
        <taxon>Fungi</taxon>
        <taxon>Dikarya</taxon>
        <taxon>Ascomycota</taxon>
        <taxon>Pezizomycotina</taxon>
        <taxon>Dothideomycetes</taxon>
        <taxon>Dothideomycetidae</taxon>
        <taxon>Mycosphaerellales</taxon>
        <taxon>Teratosphaeriaceae</taxon>
        <taxon>Friedmanniomyces</taxon>
    </lineage>
</organism>
<dbReference type="AlphaFoldDB" id="A0AAN6H7G0"/>
<evidence type="ECO:0000256" key="1">
    <source>
        <dbReference type="SAM" id="MobiDB-lite"/>
    </source>
</evidence>
<feature type="region of interest" description="Disordered" evidence="1">
    <location>
        <begin position="262"/>
        <end position="355"/>
    </location>
</feature>
<feature type="compositionally biased region" description="Polar residues" evidence="1">
    <location>
        <begin position="203"/>
        <end position="212"/>
    </location>
</feature>
<dbReference type="Proteomes" id="UP001175353">
    <property type="component" value="Unassembled WGS sequence"/>
</dbReference>
<feature type="region of interest" description="Disordered" evidence="1">
    <location>
        <begin position="1"/>
        <end position="220"/>
    </location>
</feature>
<feature type="compositionally biased region" description="Polar residues" evidence="1">
    <location>
        <begin position="511"/>
        <end position="520"/>
    </location>
</feature>
<gene>
    <name evidence="2" type="ORF">LTR82_015287</name>
    <name evidence="3" type="ORF">LTR91_024205</name>
</gene>
<comment type="caution">
    <text evidence="3">The sequence shown here is derived from an EMBL/GenBank/DDBJ whole genome shotgun (WGS) entry which is preliminary data.</text>
</comment>
<dbReference type="EMBL" id="JAUJLE010000589">
    <property type="protein sequence ID" value="KAK0952792.1"/>
    <property type="molecule type" value="Genomic_DNA"/>
</dbReference>
<evidence type="ECO:0000313" key="4">
    <source>
        <dbReference type="Proteomes" id="UP001175353"/>
    </source>
</evidence>
<name>A0AAN6H7G0_9PEZI</name>
<feature type="compositionally biased region" description="Low complexity" evidence="1">
    <location>
        <begin position="735"/>
        <end position="747"/>
    </location>
</feature>
<sequence>MNRRTFTVFAESTARSPAVPATSTSTALYTPPSAPTATARIGAPGSPYQPMRPTTPEGGPGQAKEPKRSSWLSRSFGSFSTPSDRSPNKLRKRRPDKPPDTPPPPPPPPPSPSVEDGSTASRKKQRRSISVWLAARDANDAVASNPTKTTSEATLPGPVDKGGPAERDEGSQTVVAASSQAPVPKPKPRIMLNDPNKPYLYPTPSTLHTRAQSPDRIPLPEEFRRVSTPQASRSSLTLHHWMQNSAAVSDSDFIPVLPEIDESADNSNWQKPWTSADERSPGPNVPLPLFARLQARQEPERGDLGQLRRSAARRGKQQAESSGTASQRHSAVDSLAGNRPAQGWRQVNYGSAEGGNPQEVLGGFAAGRPSSRFLVSTSGQGPRYYEFPIPQLQSEVGYQRRYPGPTRQSTPHHLPHQRGPAATSAWQRHDRAASREARIAKSQALARERENYIPYRPPPVMVREPVTLADPVLDRYRGQIVDFHADQSGGPQTESHEGAEGSSMDDARSFENGNAVTETTRLPGAVGASESATGKACDVDERTAQARASSERDILPRLRRCRSAPAKIDSEGVKQRIKSLVLADQHQSVQDQAPRKTLLQSGEPVLEIVSNDLVAIWSTRPVFTSESEDPEGNDPRGIKARHACEVEDAISKLPEMRMEYRSSSQKIVLAAVDGQERERTSSEYSVTHASVSSRSFKDGVGVVVVEEGGSSPTEVEGDVGVVDDISAVPDVVAAKASSSTKPATGAAEQGQRTARGSLWERRIGARLIGSPVTQLFDMLRNPYWDHHW</sequence>
<dbReference type="EMBL" id="JASUXU010000083">
    <property type="protein sequence ID" value="KAK0309120.1"/>
    <property type="molecule type" value="Genomic_DNA"/>
</dbReference>
<feature type="region of interest" description="Disordered" evidence="1">
    <location>
        <begin position="402"/>
        <end position="437"/>
    </location>
</feature>
<evidence type="ECO:0000313" key="2">
    <source>
        <dbReference type="EMBL" id="KAK0309120.1"/>
    </source>
</evidence>
<feature type="compositionally biased region" description="Polar residues" evidence="1">
    <location>
        <begin position="318"/>
        <end position="329"/>
    </location>
</feature>
<proteinExistence type="predicted"/>
<reference evidence="2" key="1">
    <citation type="submission" date="2021-12" db="EMBL/GenBank/DDBJ databases">
        <title>Black yeast isolated from Biological Soil Crust.</title>
        <authorList>
            <person name="Kurbessoian T."/>
        </authorList>
    </citation>
    <scope>NUCLEOTIDE SEQUENCE</scope>
    <source>
        <strain evidence="2">CCFEE 5208</strain>
    </source>
</reference>
<feature type="region of interest" description="Disordered" evidence="1">
    <location>
        <begin position="484"/>
        <end position="551"/>
    </location>
</feature>
<feature type="compositionally biased region" description="Basic and acidic residues" evidence="1">
    <location>
        <begin position="494"/>
        <end position="509"/>
    </location>
</feature>
<reference evidence="3" key="2">
    <citation type="submission" date="2023-06" db="EMBL/GenBank/DDBJ databases">
        <title>Black Yeasts Isolated from many extreme environments.</title>
        <authorList>
            <person name="Coleine C."/>
            <person name="Stajich J.E."/>
            <person name="Selbmann L."/>
        </authorList>
    </citation>
    <scope>NUCLEOTIDE SEQUENCE</scope>
    <source>
        <strain evidence="3">CCFEE 5200</strain>
    </source>
</reference>
<feature type="compositionally biased region" description="Pro residues" evidence="1">
    <location>
        <begin position="100"/>
        <end position="112"/>
    </location>
</feature>
<protein>
    <submittedName>
        <fullName evidence="3">Uncharacterized protein</fullName>
    </submittedName>
</protein>
<feature type="compositionally biased region" description="Basic and acidic residues" evidence="1">
    <location>
        <begin position="537"/>
        <end position="551"/>
    </location>
</feature>
<keyword evidence="4" id="KW-1185">Reference proteome</keyword>
<evidence type="ECO:0000313" key="3">
    <source>
        <dbReference type="EMBL" id="KAK0952792.1"/>
    </source>
</evidence>
<feature type="compositionally biased region" description="Basic and acidic residues" evidence="1">
    <location>
        <begin position="427"/>
        <end position="437"/>
    </location>
</feature>
<feature type="region of interest" description="Disordered" evidence="1">
    <location>
        <begin position="735"/>
        <end position="755"/>
    </location>
</feature>